<dbReference type="Proteomes" id="UP001107961">
    <property type="component" value="Unassembled WGS sequence"/>
</dbReference>
<protein>
    <submittedName>
        <fullName evidence="4">ATP-binding cassette domain-containing protein</fullName>
    </submittedName>
</protein>
<keyword evidence="2 4" id="KW-0067">ATP-binding</keyword>
<keyword evidence="5" id="KW-1185">Reference proteome</keyword>
<dbReference type="RefSeq" id="WP_080531225.1">
    <property type="nucleotide sequence ID" value="NZ_CP012331.1"/>
</dbReference>
<dbReference type="SMART" id="SM00382">
    <property type="entry name" value="AAA"/>
    <property type="match status" value="1"/>
</dbReference>
<sequence>MSTEVLRCQDLLFGWRDSPVLKLESLCVAAGERVFLGGPSGSGKSSLLALIAGLVLPQEGCITVAGQDLASLSAAGRDRWRARHLGIIFQQFNLVPYLSGLDNVLLAAALSGIGRASGRERALALAERLELSEALLARKAIELSVGQQQRVAAVRAMVAEPALLIADEPTSALDDRRRDHFMTLLLRESERQNSAVLFVSHDQRLAAHFDRHLDLPTLNGAAPCSGD</sequence>
<reference evidence="4" key="1">
    <citation type="submission" date="2022-01" db="EMBL/GenBank/DDBJ databases">
        <authorList>
            <person name="Karlyshev A.V."/>
            <person name="Jaspars M."/>
        </authorList>
    </citation>
    <scope>NUCLEOTIDE SEQUENCE</scope>
    <source>
        <strain evidence="4">AGSA3-2</strain>
    </source>
</reference>
<accession>A0A9Q3W3D1</accession>
<dbReference type="EMBL" id="JAJVKT010000004">
    <property type="protein sequence ID" value="MCE7507801.1"/>
    <property type="molecule type" value="Genomic_DNA"/>
</dbReference>
<dbReference type="GO" id="GO:0022857">
    <property type="term" value="F:transmembrane transporter activity"/>
    <property type="evidence" value="ECO:0007669"/>
    <property type="project" value="TreeGrafter"/>
</dbReference>
<dbReference type="AlphaFoldDB" id="A0A9Q3W3D1"/>
<gene>
    <name evidence="4" type="ORF">LZG35_04075</name>
</gene>
<evidence type="ECO:0000256" key="2">
    <source>
        <dbReference type="ARBA" id="ARBA00022840"/>
    </source>
</evidence>
<evidence type="ECO:0000313" key="4">
    <source>
        <dbReference type="EMBL" id="MCE7507801.1"/>
    </source>
</evidence>
<evidence type="ECO:0000256" key="1">
    <source>
        <dbReference type="ARBA" id="ARBA00022741"/>
    </source>
</evidence>
<dbReference type="GO" id="GO:0005886">
    <property type="term" value="C:plasma membrane"/>
    <property type="evidence" value="ECO:0007669"/>
    <property type="project" value="TreeGrafter"/>
</dbReference>
<proteinExistence type="predicted"/>
<dbReference type="InterPro" id="IPR003439">
    <property type="entry name" value="ABC_transporter-like_ATP-bd"/>
</dbReference>
<dbReference type="SUPFAM" id="SSF52540">
    <property type="entry name" value="P-loop containing nucleoside triphosphate hydrolases"/>
    <property type="match status" value="1"/>
</dbReference>
<organism evidence="4 5">
    <name type="scientific">Alloalcanivorax xenomutans</name>
    <dbReference type="NCBI Taxonomy" id="1094342"/>
    <lineage>
        <taxon>Bacteria</taxon>
        <taxon>Pseudomonadati</taxon>
        <taxon>Pseudomonadota</taxon>
        <taxon>Gammaproteobacteria</taxon>
        <taxon>Oceanospirillales</taxon>
        <taxon>Alcanivoracaceae</taxon>
        <taxon>Alloalcanivorax</taxon>
    </lineage>
</organism>
<dbReference type="InterPro" id="IPR027417">
    <property type="entry name" value="P-loop_NTPase"/>
</dbReference>
<dbReference type="KEGG" id="axe:P40_14035"/>
<evidence type="ECO:0000313" key="5">
    <source>
        <dbReference type="Proteomes" id="UP001107961"/>
    </source>
</evidence>
<dbReference type="PANTHER" id="PTHR24220:SF611">
    <property type="entry name" value="ATP-BINDING COMPONENT OF ABC TRANSPORTER-RELATED"/>
    <property type="match status" value="1"/>
</dbReference>
<evidence type="ECO:0000259" key="3">
    <source>
        <dbReference type="PROSITE" id="PS50893"/>
    </source>
</evidence>
<dbReference type="PANTHER" id="PTHR24220">
    <property type="entry name" value="IMPORT ATP-BINDING PROTEIN"/>
    <property type="match status" value="1"/>
</dbReference>
<dbReference type="Pfam" id="PF00005">
    <property type="entry name" value="ABC_tran"/>
    <property type="match status" value="1"/>
</dbReference>
<dbReference type="GO" id="GO:0016887">
    <property type="term" value="F:ATP hydrolysis activity"/>
    <property type="evidence" value="ECO:0007669"/>
    <property type="project" value="InterPro"/>
</dbReference>
<dbReference type="InterPro" id="IPR003593">
    <property type="entry name" value="AAA+_ATPase"/>
</dbReference>
<dbReference type="Gene3D" id="3.40.50.300">
    <property type="entry name" value="P-loop containing nucleotide triphosphate hydrolases"/>
    <property type="match status" value="1"/>
</dbReference>
<keyword evidence="1" id="KW-0547">Nucleotide-binding</keyword>
<feature type="domain" description="ABC transporter" evidence="3">
    <location>
        <begin position="6"/>
        <end position="225"/>
    </location>
</feature>
<dbReference type="GO" id="GO:0005524">
    <property type="term" value="F:ATP binding"/>
    <property type="evidence" value="ECO:0007669"/>
    <property type="project" value="UniProtKB-KW"/>
</dbReference>
<dbReference type="InterPro" id="IPR015854">
    <property type="entry name" value="ABC_transpr_LolD-like"/>
</dbReference>
<dbReference type="PROSITE" id="PS50893">
    <property type="entry name" value="ABC_TRANSPORTER_2"/>
    <property type="match status" value="1"/>
</dbReference>
<name>A0A9Q3W3D1_9GAMM</name>
<comment type="caution">
    <text evidence="4">The sequence shown here is derived from an EMBL/GenBank/DDBJ whole genome shotgun (WGS) entry which is preliminary data.</text>
</comment>